<dbReference type="Gene3D" id="3.40.50.620">
    <property type="entry name" value="HUPs"/>
    <property type="match status" value="1"/>
</dbReference>
<reference evidence="1 2" key="1">
    <citation type="submission" date="2020-06" db="EMBL/GenBank/DDBJ databases">
        <authorList>
            <person name="Chuat V."/>
        </authorList>
    </citation>
    <scope>NUCLEOTIDE SEQUENCE [LARGE SCALE GENOMIC DNA]</scope>
    <source>
        <strain evidence="1">STH_CIRM_998</strain>
    </source>
</reference>
<proteinExistence type="predicted"/>
<name>A0A7U7CB07_STRTR</name>
<evidence type="ECO:0000313" key="1">
    <source>
        <dbReference type="EMBL" id="CAD0151381.1"/>
    </source>
</evidence>
<dbReference type="Proteomes" id="UP000509791">
    <property type="component" value="Chromosome"/>
</dbReference>
<dbReference type="AlphaFoldDB" id="A0A7U7CB07"/>
<gene>
    <name evidence="1" type="ORF">STHERMO_0459</name>
</gene>
<accession>A0A7U7CB07</accession>
<dbReference type="SUPFAM" id="SSF52374">
    <property type="entry name" value="Nucleotidylyl transferase"/>
    <property type="match status" value="1"/>
</dbReference>
<dbReference type="EMBL" id="LR822027">
    <property type="protein sequence ID" value="CAD0151381.1"/>
    <property type="molecule type" value="Genomic_DNA"/>
</dbReference>
<evidence type="ECO:0000313" key="2">
    <source>
        <dbReference type="Proteomes" id="UP000509791"/>
    </source>
</evidence>
<sequence length="117" mass="13551">MKRKHLSGKSIGIVFWNLCTNACRHVDLITKAERANDNVLVIVNGSNTQKDRGTRTGLSLNRRFHYVREVFYDDELIVVDKLDKADMPPYPEGWVPWVKRVKDLISISLLLRFVIIL</sequence>
<dbReference type="InterPro" id="IPR014729">
    <property type="entry name" value="Rossmann-like_a/b/a_fold"/>
</dbReference>
<protein>
    <submittedName>
        <fullName evidence="1">Uncharacterized protein</fullName>
    </submittedName>
</protein>
<organism evidence="1 2">
    <name type="scientific">Streptococcus thermophilus</name>
    <dbReference type="NCBI Taxonomy" id="1308"/>
    <lineage>
        <taxon>Bacteria</taxon>
        <taxon>Bacillati</taxon>
        <taxon>Bacillota</taxon>
        <taxon>Bacilli</taxon>
        <taxon>Lactobacillales</taxon>
        <taxon>Streptococcaceae</taxon>
        <taxon>Streptococcus</taxon>
    </lineage>
</organism>